<sequence length="110" mass="12389">MAIVAKPVIHALEHVVILFFHNPYMFLVIQIEAGYYFVGVLVWNGVSGSVYDKNISCSVHQAFPMVLFLRWCNLDVAFLMFGKAVKEVKVESHVVSLAELNASVNIYHCT</sequence>
<gene>
    <name evidence="2" type="ORF">SDC9_120081</name>
</gene>
<organism evidence="2">
    <name type="scientific">bioreactor metagenome</name>
    <dbReference type="NCBI Taxonomy" id="1076179"/>
    <lineage>
        <taxon>unclassified sequences</taxon>
        <taxon>metagenomes</taxon>
        <taxon>ecological metagenomes</taxon>
    </lineage>
</organism>
<evidence type="ECO:0000256" key="1">
    <source>
        <dbReference type="SAM" id="Phobius"/>
    </source>
</evidence>
<evidence type="ECO:0000313" key="2">
    <source>
        <dbReference type="EMBL" id="MPM73105.1"/>
    </source>
</evidence>
<keyword evidence="1" id="KW-0472">Membrane</keyword>
<keyword evidence="1" id="KW-1133">Transmembrane helix</keyword>
<protein>
    <submittedName>
        <fullName evidence="2">Uncharacterized protein</fullName>
    </submittedName>
</protein>
<reference evidence="2" key="1">
    <citation type="submission" date="2019-08" db="EMBL/GenBank/DDBJ databases">
        <authorList>
            <person name="Kucharzyk K."/>
            <person name="Murdoch R.W."/>
            <person name="Higgins S."/>
            <person name="Loffler F."/>
        </authorList>
    </citation>
    <scope>NUCLEOTIDE SEQUENCE</scope>
</reference>
<proteinExistence type="predicted"/>
<keyword evidence="1" id="KW-0812">Transmembrane</keyword>
<name>A0A645C6B5_9ZZZZ</name>
<feature type="transmembrane region" description="Helical" evidence="1">
    <location>
        <begin position="24"/>
        <end position="46"/>
    </location>
</feature>
<dbReference type="EMBL" id="VSSQ01025152">
    <property type="protein sequence ID" value="MPM73105.1"/>
    <property type="molecule type" value="Genomic_DNA"/>
</dbReference>
<accession>A0A645C6B5</accession>
<dbReference type="AlphaFoldDB" id="A0A645C6B5"/>
<comment type="caution">
    <text evidence="2">The sequence shown here is derived from an EMBL/GenBank/DDBJ whole genome shotgun (WGS) entry which is preliminary data.</text>
</comment>